<dbReference type="Gene3D" id="3.40.50.720">
    <property type="entry name" value="NAD(P)-binding Rossmann-like Domain"/>
    <property type="match status" value="1"/>
</dbReference>
<evidence type="ECO:0000259" key="1">
    <source>
        <dbReference type="Pfam" id="PF13460"/>
    </source>
</evidence>
<accession>A0ABV5N9Q2</accession>
<dbReference type="Proteomes" id="UP001589709">
    <property type="component" value="Unassembled WGS sequence"/>
</dbReference>
<protein>
    <submittedName>
        <fullName evidence="2">NAD(P)-dependent oxidoreductase</fullName>
    </submittedName>
</protein>
<proteinExistence type="predicted"/>
<evidence type="ECO:0000313" key="2">
    <source>
        <dbReference type="EMBL" id="MFB9467024.1"/>
    </source>
</evidence>
<dbReference type="PANTHER" id="PTHR43355:SF2">
    <property type="entry name" value="FLAVIN REDUCTASE (NADPH)"/>
    <property type="match status" value="1"/>
</dbReference>
<dbReference type="InterPro" id="IPR016040">
    <property type="entry name" value="NAD(P)-bd_dom"/>
</dbReference>
<comment type="caution">
    <text evidence="2">The sequence shown here is derived from an EMBL/GenBank/DDBJ whole genome shotgun (WGS) entry which is preliminary data.</text>
</comment>
<sequence length="214" mass="22309">MARITVLGGTGYAGGAIAREAAARGHDVVAFSRSAPDADIAGVVPVTGSALVRADLERAVAGAEVIVVALAPSGELEDGFLKLNEEIAELARAAGARLGVVGGAGSLLVAPGGPKVFEAPEFPERFRGYARLSDQILQTLRDSDPDLDWFVLSPPQGFGHYAPGEPTGTFRLGGDVLLTDAEGKSHISGADFATAFVNEIERPAHRRERFTVAY</sequence>
<evidence type="ECO:0000313" key="3">
    <source>
        <dbReference type="Proteomes" id="UP001589709"/>
    </source>
</evidence>
<dbReference type="PANTHER" id="PTHR43355">
    <property type="entry name" value="FLAVIN REDUCTASE (NADPH)"/>
    <property type="match status" value="1"/>
</dbReference>
<reference evidence="2 3" key="1">
    <citation type="submission" date="2024-09" db="EMBL/GenBank/DDBJ databases">
        <authorList>
            <person name="Sun Q."/>
            <person name="Mori K."/>
        </authorList>
    </citation>
    <scope>NUCLEOTIDE SEQUENCE [LARGE SCALE GENOMIC DNA]</scope>
    <source>
        <strain evidence="2 3">JCM 6917</strain>
    </source>
</reference>
<keyword evidence="3" id="KW-1185">Reference proteome</keyword>
<dbReference type="RefSeq" id="WP_381350126.1">
    <property type="nucleotide sequence ID" value="NZ_JBHMCY010000087.1"/>
</dbReference>
<name>A0ABV5N9Q2_9ACTN</name>
<organism evidence="2 3">
    <name type="scientific">Streptomyces cinereospinus</name>
    <dbReference type="NCBI Taxonomy" id="285561"/>
    <lineage>
        <taxon>Bacteria</taxon>
        <taxon>Bacillati</taxon>
        <taxon>Actinomycetota</taxon>
        <taxon>Actinomycetes</taxon>
        <taxon>Kitasatosporales</taxon>
        <taxon>Streptomycetaceae</taxon>
        <taxon>Streptomyces</taxon>
    </lineage>
</organism>
<dbReference type="SUPFAM" id="SSF51735">
    <property type="entry name" value="NAD(P)-binding Rossmann-fold domains"/>
    <property type="match status" value="1"/>
</dbReference>
<dbReference type="InterPro" id="IPR036291">
    <property type="entry name" value="NAD(P)-bd_dom_sf"/>
</dbReference>
<dbReference type="InterPro" id="IPR051606">
    <property type="entry name" value="Polyketide_Oxido-like"/>
</dbReference>
<dbReference type="Pfam" id="PF13460">
    <property type="entry name" value="NAD_binding_10"/>
    <property type="match status" value="1"/>
</dbReference>
<gene>
    <name evidence="2" type="ORF">ACFF45_31130</name>
</gene>
<dbReference type="EMBL" id="JBHMCY010000087">
    <property type="protein sequence ID" value="MFB9467024.1"/>
    <property type="molecule type" value="Genomic_DNA"/>
</dbReference>
<feature type="domain" description="NAD(P)-binding" evidence="1">
    <location>
        <begin position="8"/>
        <end position="201"/>
    </location>
</feature>